<reference evidence="2" key="3">
    <citation type="journal article" name="Syst. Appl. Microbiol.">
        <title>Streptomyces alkaliterrae sp. nov., isolated from an alkaline soil, and emended descriptions of Streptomyces alkaliphilus, Streptomyces calidiresistens and Streptomyces durbertensis.</title>
        <authorList>
            <person name="Swiecimska M."/>
            <person name="Golinska P."/>
            <person name="Nouioui I."/>
            <person name="Wypij M."/>
            <person name="Rai M."/>
            <person name="Sangal V."/>
            <person name="Goodfellow M."/>
        </authorList>
    </citation>
    <scope>NUCLEOTIDE SEQUENCE</scope>
    <source>
        <strain evidence="2">OF8</strain>
    </source>
</reference>
<keyword evidence="3" id="KW-0378">Hydrolase</keyword>
<name>A0A5P0YKH1_9ACTN</name>
<accession>A0A5P0YKH1</accession>
<dbReference type="RefSeq" id="WP_143646353.1">
    <property type="nucleotide sequence ID" value="NZ_JABJXA010000017.1"/>
</dbReference>
<dbReference type="Gene3D" id="2.40.10.120">
    <property type="match status" value="1"/>
</dbReference>
<feature type="signal peptide" evidence="1">
    <location>
        <begin position="1"/>
        <end position="37"/>
    </location>
</feature>
<gene>
    <name evidence="3" type="ORF">FNX44_003060</name>
    <name evidence="2" type="ORF">H3147_04805</name>
</gene>
<comment type="caution">
    <text evidence="3">The sequence shown here is derived from an EMBL/GenBank/DDBJ whole genome shotgun (WGS) entry which is preliminary data.</text>
</comment>
<dbReference type="Proteomes" id="UP000517765">
    <property type="component" value="Unassembled WGS sequence"/>
</dbReference>
<evidence type="ECO:0000313" key="5">
    <source>
        <dbReference type="Proteomes" id="UP000517765"/>
    </source>
</evidence>
<dbReference type="GO" id="GO:0006508">
    <property type="term" value="P:proteolysis"/>
    <property type="evidence" value="ECO:0007669"/>
    <property type="project" value="UniProtKB-KW"/>
</dbReference>
<dbReference type="OrthoDB" id="3233951at2"/>
<dbReference type="InterPro" id="IPR009003">
    <property type="entry name" value="Peptidase_S1_PA"/>
</dbReference>
<dbReference type="EMBL" id="JABJXA010000017">
    <property type="protein sequence ID" value="MBB1258148.1"/>
    <property type="molecule type" value="Genomic_DNA"/>
</dbReference>
<evidence type="ECO:0000256" key="1">
    <source>
        <dbReference type="SAM" id="SignalP"/>
    </source>
</evidence>
<keyword evidence="4" id="KW-1185">Reference proteome</keyword>
<organism evidence="3 4">
    <name type="scientific">Streptomyces alkaliterrae</name>
    <dbReference type="NCBI Taxonomy" id="2213162"/>
    <lineage>
        <taxon>Bacteria</taxon>
        <taxon>Bacillati</taxon>
        <taxon>Actinomycetota</taxon>
        <taxon>Actinomycetes</taxon>
        <taxon>Kitasatosporales</taxon>
        <taxon>Streptomycetaceae</taxon>
        <taxon>Streptomyces</taxon>
    </lineage>
</organism>
<proteinExistence type="predicted"/>
<protein>
    <submittedName>
        <fullName evidence="3">Serine protease</fullName>
    </submittedName>
    <submittedName>
        <fullName evidence="2">Trypsin-like peptidase domain-containing protein</fullName>
    </submittedName>
</protein>
<evidence type="ECO:0000313" key="2">
    <source>
        <dbReference type="EMBL" id="MBB1258148.1"/>
    </source>
</evidence>
<dbReference type="SUPFAM" id="SSF50494">
    <property type="entry name" value="Trypsin-like serine proteases"/>
    <property type="match status" value="1"/>
</dbReference>
<evidence type="ECO:0000313" key="3">
    <source>
        <dbReference type="EMBL" id="MQS00873.1"/>
    </source>
</evidence>
<dbReference type="EMBL" id="VJYK02000017">
    <property type="protein sequence ID" value="MQS00873.1"/>
    <property type="molecule type" value="Genomic_DNA"/>
</dbReference>
<reference evidence="5" key="2">
    <citation type="submission" date="2020-05" db="EMBL/GenBank/DDBJ databases">
        <title>Classification of alakaliphilic streptomycetes isolated from an alkaline soil next to Lonar Crater, India and a proposal for the recognition of Streptomyces alkaliterrae sp. nov.</title>
        <authorList>
            <person name="Golinska P."/>
        </authorList>
    </citation>
    <scope>NUCLEOTIDE SEQUENCE [LARGE SCALE GENOMIC DNA]</scope>
    <source>
        <strain evidence="5">OF8</strain>
    </source>
</reference>
<dbReference type="AlphaFoldDB" id="A0A5P0YKH1"/>
<sequence>MARTARAARSAHARRPLRRSLAALLAATAALPLAATAAPAAAVTPSGRAAATDLAGAVALSNCSGALVSTPDARPEDPALVLTNGHCLEGGGIPEPGEVVLDRPSSRSVTLLAADGREAATLRAARIVYATMTDTDLAVYRLTTGYREIEDRHGVRPLEIATARGTPGARIDVVSGYWKRVYSCRLDGFVHELHEDGWVMRDSLRYTAGCDTTPGTSGAPVVDRATGRVIGVNSTANRGDGTPCALHSPCEVAKNGDTTTRRGVAYGQQVHALTTCVTADSRVDLTLPGCALPKP</sequence>
<feature type="chain" id="PRO_5038243403" evidence="1">
    <location>
        <begin position="38"/>
        <end position="295"/>
    </location>
</feature>
<evidence type="ECO:0000313" key="4">
    <source>
        <dbReference type="Proteomes" id="UP000320857"/>
    </source>
</evidence>
<dbReference type="Pfam" id="PF13365">
    <property type="entry name" value="Trypsin_2"/>
    <property type="match status" value="1"/>
</dbReference>
<reference evidence="3 4" key="1">
    <citation type="submission" date="2019-10" db="EMBL/GenBank/DDBJ databases">
        <title>Streptomyces sp. nov., a novel actinobacterium isolated from alkaline environment.</title>
        <authorList>
            <person name="Golinska P."/>
        </authorList>
    </citation>
    <scope>NUCLEOTIDE SEQUENCE [LARGE SCALE GENOMIC DNA]</scope>
    <source>
        <strain evidence="3 4">OF1</strain>
    </source>
</reference>
<keyword evidence="1" id="KW-0732">Signal</keyword>
<dbReference type="Proteomes" id="UP000320857">
    <property type="component" value="Unassembled WGS sequence"/>
</dbReference>
<dbReference type="GO" id="GO:0008233">
    <property type="term" value="F:peptidase activity"/>
    <property type="evidence" value="ECO:0007669"/>
    <property type="project" value="UniProtKB-KW"/>
</dbReference>
<keyword evidence="3" id="KW-0645">Protease</keyword>